<organism evidence="2 3">
    <name type="scientific">Intestinimonas massiliensis</name>
    <name type="common">ex Afouda et al. 2020</name>
    <dbReference type="NCBI Taxonomy" id="1673721"/>
    <lineage>
        <taxon>Bacteria</taxon>
        <taxon>Bacillati</taxon>
        <taxon>Bacillota</taxon>
        <taxon>Clostridia</taxon>
        <taxon>Eubacteriales</taxon>
        <taxon>Intestinimonas</taxon>
    </lineage>
</organism>
<dbReference type="GO" id="GO:0016791">
    <property type="term" value="F:phosphatase activity"/>
    <property type="evidence" value="ECO:0007669"/>
    <property type="project" value="TreeGrafter"/>
</dbReference>
<evidence type="ECO:0000313" key="2">
    <source>
        <dbReference type="EMBL" id="MCQ4771298.1"/>
    </source>
</evidence>
<dbReference type="PANTHER" id="PTHR42850">
    <property type="entry name" value="METALLOPHOSPHOESTERASE"/>
    <property type="match status" value="1"/>
</dbReference>
<comment type="caution">
    <text evidence="2">The sequence shown here is derived from an EMBL/GenBank/DDBJ whole genome shotgun (WGS) entry which is preliminary data.</text>
</comment>
<evidence type="ECO:0000259" key="1">
    <source>
        <dbReference type="Pfam" id="PF00149"/>
    </source>
</evidence>
<dbReference type="GO" id="GO:0005737">
    <property type="term" value="C:cytoplasm"/>
    <property type="evidence" value="ECO:0007669"/>
    <property type="project" value="TreeGrafter"/>
</dbReference>
<protein>
    <submittedName>
        <fullName evidence="2">Metallophosphoesterase</fullName>
    </submittedName>
</protein>
<dbReference type="InterPro" id="IPR029052">
    <property type="entry name" value="Metallo-depent_PP-like"/>
</dbReference>
<dbReference type="GO" id="GO:0110154">
    <property type="term" value="P:RNA decapping"/>
    <property type="evidence" value="ECO:0007669"/>
    <property type="project" value="TreeGrafter"/>
</dbReference>
<dbReference type="RefSeq" id="WP_256304508.1">
    <property type="nucleotide sequence ID" value="NZ_JANFYS010000028.1"/>
</dbReference>
<dbReference type="SUPFAM" id="SSF56300">
    <property type="entry name" value="Metallo-dependent phosphatases"/>
    <property type="match status" value="1"/>
</dbReference>
<dbReference type="InterPro" id="IPR004843">
    <property type="entry name" value="Calcineurin-like_PHP"/>
</dbReference>
<accession>A0AAW5JUK4</accession>
<dbReference type="InterPro" id="IPR050126">
    <property type="entry name" value="Ap4A_hydrolase"/>
</dbReference>
<feature type="domain" description="Calcineurin-like phosphoesterase" evidence="1">
    <location>
        <begin position="15"/>
        <end position="203"/>
    </location>
</feature>
<reference evidence="2" key="1">
    <citation type="submission" date="2022-06" db="EMBL/GenBank/DDBJ databases">
        <title>Isolation of gut microbiota from human fecal samples.</title>
        <authorList>
            <person name="Pamer E.G."/>
            <person name="Barat B."/>
            <person name="Waligurski E."/>
            <person name="Medina S."/>
            <person name="Paddock L."/>
            <person name="Mostad J."/>
        </authorList>
    </citation>
    <scope>NUCLEOTIDE SEQUENCE</scope>
    <source>
        <strain evidence="2">DFI.9.91</strain>
    </source>
</reference>
<evidence type="ECO:0000313" key="3">
    <source>
        <dbReference type="Proteomes" id="UP001204562"/>
    </source>
</evidence>
<gene>
    <name evidence="2" type="ORF">NE579_12665</name>
</gene>
<dbReference type="GO" id="GO:0008803">
    <property type="term" value="F:bis(5'-nucleosyl)-tetraphosphatase (symmetrical) activity"/>
    <property type="evidence" value="ECO:0007669"/>
    <property type="project" value="TreeGrafter"/>
</dbReference>
<dbReference type="Pfam" id="PF00149">
    <property type="entry name" value="Metallophos"/>
    <property type="match status" value="1"/>
</dbReference>
<dbReference type="Gene3D" id="3.60.21.10">
    <property type="match status" value="1"/>
</dbReference>
<dbReference type="PANTHER" id="PTHR42850:SF4">
    <property type="entry name" value="ZINC-DEPENDENT ENDOPOLYPHOSPHATASE"/>
    <property type="match status" value="1"/>
</dbReference>
<dbReference type="AlphaFoldDB" id="A0AAW5JUK4"/>
<dbReference type="EMBL" id="JANFYS010000028">
    <property type="protein sequence ID" value="MCQ4771298.1"/>
    <property type="molecule type" value="Genomic_DNA"/>
</dbReference>
<proteinExistence type="predicted"/>
<sequence>MKAVVKRVEFPAGRRILAVSDIHGNLPWFRALLDKAGYTGDDILVLVGDLVEKGADSLATLRYIMELSAAHTVYALCGNCDNLAVDFAYGGGELGRDFYRFYLSVWKERALILQMAAEAGIRVEGPGDLPRLRERLLESFRPELEFLRDLPTILETGHFVFVHGGVPSYEAMEELDAWRCMKNDDFMSQGYSFPKYCVVGHWPVTLYRTDYPCCNPIIDRKRKIISIDGGCVLKSDGQLNALVIPEGDSRDFSWVSYDDCPVGVALDRQTERADPVIIHWTDHDVEVLERGAEFSLCRHTATGRTLPVLTKYLRRRGEQEWCEDTSDYRLAVEPGDRLSIVEETSRGRLVKKDGVTGWYFGRLKGPEREEKVQKSD</sequence>
<dbReference type="Proteomes" id="UP001204562">
    <property type="component" value="Unassembled WGS sequence"/>
</dbReference>
<name>A0AAW5JUK4_9FIRM</name>